<dbReference type="AlphaFoldDB" id="A0A4Z2JHH6"/>
<proteinExistence type="predicted"/>
<organism evidence="1 2">
    <name type="scientific">Liparis tanakae</name>
    <name type="common">Tanaka's snailfish</name>
    <dbReference type="NCBI Taxonomy" id="230148"/>
    <lineage>
        <taxon>Eukaryota</taxon>
        <taxon>Metazoa</taxon>
        <taxon>Chordata</taxon>
        <taxon>Craniata</taxon>
        <taxon>Vertebrata</taxon>
        <taxon>Euteleostomi</taxon>
        <taxon>Actinopterygii</taxon>
        <taxon>Neopterygii</taxon>
        <taxon>Teleostei</taxon>
        <taxon>Neoteleostei</taxon>
        <taxon>Acanthomorphata</taxon>
        <taxon>Eupercaria</taxon>
        <taxon>Perciformes</taxon>
        <taxon>Cottioidei</taxon>
        <taxon>Cottales</taxon>
        <taxon>Liparidae</taxon>
        <taxon>Liparis</taxon>
    </lineage>
</organism>
<comment type="caution">
    <text evidence="1">The sequence shown here is derived from an EMBL/GenBank/DDBJ whole genome shotgun (WGS) entry which is preliminary data.</text>
</comment>
<name>A0A4Z2JHH6_9TELE</name>
<reference evidence="1 2" key="1">
    <citation type="submission" date="2019-03" db="EMBL/GenBank/DDBJ databases">
        <title>First draft genome of Liparis tanakae, snailfish: a comprehensive survey of snailfish specific genes.</title>
        <authorList>
            <person name="Kim W."/>
            <person name="Song I."/>
            <person name="Jeong J.-H."/>
            <person name="Kim D."/>
            <person name="Kim S."/>
            <person name="Ryu S."/>
            <person name="Song J.Y."/>
            <person name="Lee S.K."/>
        </authorList>
    </citation>
    <scope>NUCLEOTIDE SEQUENCE [LARGE SCALE GENOMIC DNA]</scope>
    <source>
        <tissue evidence="1">Muscle</tissue>
    </source>
</reference>
<evidence type="ECO:0000313" key="2">
    <source>
        <dbReference type="Proteomes" id="UP000314294"/>
    </source>
</evidence>
<sequence>MEENERENVPLISVKTDPRPADTVAAVAGSRGSKLTSVRKPEDSCSVIPPPSLGSFYWISTLIYESARGVTHIVAVAVGAALGLVDQRRLDVRQVSLLLRVAELGEDLLLVRVSFVFERDHFIRSAQLRVSAAAAA</sequence>
<accession>A0A4Z2JHH6</accession>
<keyword evidence="2" id="KW-1185">Reference proteome</keyword>
<dbReference type="Proteomes" id="UP000314294">
    <property type="component" value="Unassembled WGS sequence"/>
</dbReference>
<gene>
    <name evidence="1" type="ORF">EYF80_000010</name>
</gene>
<protein>
    <submittedName>
        <fullName evidence="1">Uncharacterized protein</fullName>
    </submittedName>
</protein>
<dbReference type="EMBL" id="SRLO01000001">
    <property type="protein sequence ID" value="TNN89407.1"/>
    <property type="molecule type" value="Genomic_DNA"/>
</dbReference>
<evidence type="ECO:0000313" key="1">
    <source>
        <dbReference type="EMBL" id="TNN89407.1"/>
    </source>
</evidence>